<reference evidence="2 3" key="1">
    <citation type="journal article" date="2019" name="PLoS ONE">
        <title>Comparative genome analysis indicates high evolutionary potential of pathogenicity genes in Colletotrichum tanaceti.</title>
        <authorList>
            <person name="Lelwala R.V."/>
            <person name="Korhonen P.K."/>
            <person name="Young N.D."/>
            <person name="Scott J.B."/>
            <person name="Ades P.A."/>
            <person name="Gasser R.B."/>
            <person name="Taylor P.W.J."/>
        </authorList>
    </citation>
    <scope>NUCLEOTIDE SEQUENCE [LARGE SCALE GENOMIC DNA]</scope>
    <source>
        <strain evidence="2">BRIP57314</strain>
    </source>
</reference>
<dbReference type="AlphaFoldDB" id="A0A4U6XIY5"/>
<sequence>MLRMFYNMNGLGGLLLVVIVLMALVFAASRFDFILASGKDKDGDYGGEEDSTYAFYASKRRRASTLEDEASPRRAGGRSSAAIRSGTELRTAEADADADAVDVAEADAVDVADAVAVSFSRTLLLGEHQNQPFYAMSIHSGLTSSPPIVLHSGPANTCPPLASVEHHSFSARMSMTLPSAPKGRPGGAPIVELECNLDFPTSSYAFAMGVGPNCERLERFEWRPSSGEAIAMLDGRSRGWKLVRLAQAAGPAGFRGGDGKEVVAVWTDAGLSMTKVAKFAFTGSGLTGELGERWAIMAVISGLAICERQRQRRRNNG</sequence>
<dbReference type="EMBL" id="PJEX01000084">
    <property type="protein sequence ID" value="TKW55855.1"/>
    <property type="molecule type" value="Genomic_DNA"/>
</dbReference>
<feature type="compositionally biased region" description="Low complexity" evidence="1">
    <location>
        <begin position="73"/>
        <end position="86"/>
    </location>
</feature>
<evidence type="ECO:0000313" key="2">
    <source>
        <dbReference type="EMBL" id="TKW55855.1"/>
    </source>
</evidence>
<evidence type="ECO:0000256" key="1">
    <source>
        <dbReference type="SAM" id="MobiDB-lite"/>
    </source>
</evidence>
<keyword evidence="3" id="KW-1185">Reference proteome</keyword>
<evidence type="ECO:0000313" key="3">
    <source>
        <dbReference type="Proteomes" id="UP000310108"/>
    </source>
</evidence>
<proteinExistence type="predicted"/>
<organism evidence="2 3">
    <name type="scientific">Colletotrichum tanaceti</name>
    <dbReference type="NCBI Taxonomy" id="1306861"/>
    <lineage>
        <taxon>Eukaryota</taxon>
        <taxon>Fungi</taxon>
        <taxon>Dikarya</taxon>
        <taxon>Ascomycota</taxon>
        <taxon>Pezizomycotina</taxon>
        <taxon>Sordariomycetes</taxon>
        <taxon>Hypocreomycetidae</taxon>
        <taxon>Glomerellales</taxon>
        <taxon>Glomerellaceae</taxon>
        <taxon>Colletotrichum</taxon>
        <taxon>Colletotrichum destructivum species complex</taxon>
    </lineage>
</organism>
<protein>
    <submittedName>
        <fullName evidence="2">Uncharacterized protein</fullName>
    </submittedName>
</protein>
<gene>
    <name evidence="2" type="ORF">CTA1_11749</name>
</gene>
<dbReference type="Proteomes" id="UP000310108">
    <property type="component" value="Unassembled WGS sequence"/>
</dbReference>
<feature type="region of interest" description="Disordered" evidence="1">
    <location>
        <begin position="65"/>
        <end position="90"/>
    </location>
</feature>
<name>A0A4U6XIY5_9PEZI</name>
<comment type="caution">
    <text evidence="2">The sequence shown here is derived from an EMBL/GenBank/DDBJ whole genome shotgun (WGS) entry which is preliminary data.</text>
</comment>
<accession>A0A4U6XIY5</accession>